<keyword evidence="9" id="KW-0560">Oxidoreductase</keyword>
<comment type="caution">
    <text evidence="19">The sequence shown here is derived from an EMBL/GenBank/DDBJ whole genome shotgun (WGS) entry which is preliminary data.</text>
</comment>
<keyword evidence="10" id="KW-0408">Iron</keyword>
<dbReference type="PROSITE" id="PS51184">
    <property type="entry name" value="JMJC"/>
    <property type="match status" value="1"/>
</dbReference>
<evidence type="ECO:0000256" key="1">
    <source>
        <dbReference type="ARBA" id="ARBA00001954"/>
    </source>
</evidence>
<feature type="domain" description="JmjN" evidence="17">
    <location>
        <begin position="44"/>
        <end position="85"/>
    </location>
</feature>
<keyword evidence="20" id="KW-1185">Reference proteome</keyword>
<feature type="region of interest" description="Disordered" evidence="14">
    <location>
        <begin position="1183"/>
        <end position="1244"/>
    </location>
</feature>
<dbReference type="Gene3D" id="1.10.150.60">
    <property type="entry name" value="ARID DNA-binding domain"/>
    <property type="match status" value="1"/>
</dbReference>
<dbReference type="InterPro" id="IPR011011">
    <property type="entry name" value="Znf_FYVE_PHD"/>
</dbReference>
<dbReference type="PROSITE" id="PS01359">
    <property type="entry name" value="ZF_PHD_1"/>
    <property type="match status" value="2"/>
</dbReference>
<accession>A0ABP9YLD6</accession>
<dbReference type="SUPFAM" id="SSF57903">
    <property type="entry name" value="FYVE/PHD zinc finger"/>
    <property type="match status" value="2"/>
</dbReference>
<evidence type="ECO:0000256" key="14">
    <source>
        <dbReference type="SAM" id="MobiDB-lite"/>
    </source>
</evidence>
<dbReference type="SMART" id="SM00249">
    <property type="entry name" value="PHD"/>
    <property type="match status" value="2"/>
</dbReference>
<dbReference type="PROSITE" id="PS50016">
    <property type="entry name" value="ZF_PHD_2"/>
    <property type="match status" value="2"/>
</dbReference>
<keyword evidence="11" id="KW-0539">Nucleus</keyword>
<dbReference type="SUPFAM" id="SSF46774">
    <property type="entry name" value="ARID-like"/>
    <property type="match status" value="1"/>
</dbReference>
<evidence type="ECO:0000256" key="8">
    <source>
        <dbReference type="ARBA" id="ARBA00022833"/>
    </source>
</evidence>
<organism evidence="19 20">
    <name type="scientific">Mucor flavus</name>
    <dbReference type="NCBI Taxonomy" id="439312"/>
    <lineage>
        <taxon>Eukaryota</taxon>
        <taxon>Fungi</taxon>
        <taxon>Fungi incertae sedis</taxon>
        <taxon>Mucoromycota</taxon>
        <taxon>Mucoromycotina</taxon>
        <taxon>Mucoromycetes</taxon>
        <taxon>Mucorales</taxon>
        <taxon>Mucorineae</taxon>
        <taxon>Mucoraceae</taxon>
        <taxon>Mucor</taxon>
    </lineage>
</organism>
<dbReference type="Pfam" id="PF00628">
    <property type="entry name" value="PHD"/>
    <property type="match status" value="2"/>
</dbReference>
<dbReference type="SUPFAM" id="SSF51197">
    <property type="entry name" value="Clavaminate synthase-like"/>
    <property type="match status" value="1"/>
</dbReference>
<dbReference type="InterPro" id="IPR036431">
    <property type="entry name" value="ARID_dom_sf"/>
</dbReference>
<comment type="subcellular location">
    <subcellularLocation>
        <location evidence="2">Nucleus</location>
    </subcellularLocation>
</comment>
<evidence type="ECO:0000256" key="4">
    <source>
        <dbReference type="ARBA" id="ARBA00012902"/>
    </source>
</evidence>
<evidence type="ECO:0000256" key="12">
    <source>
        <dbReference type="ARBA" id="ARBA00048734"/>
    </source>
</evidence>
<dbReference type="Pfam" id="PF02928">
    <property type="entry name" value="zf-C5HC2"/>
    <property type="match status" value="1"/>
</dbReference>
<dbReference type="PROSITE" id="PS51011">
    <property type="entry name" value="ARID"/>
    <property type="match status" value="1"/>
</dbReference>
<dbReference type="PROSITE" id="PS51183">
    <property type="entry name" value="JMJN"/>
    <property type="match status" value="1"/>
</dbReference>
<feature type="domain" description="JmjC" evidence="18">
    <location>
        <begin position="362"/>
        <end position="528"/>
    </location>
</feature>
<dbReference type="PANTHER" id="PTHR10694:SF33">
    <property type="entry name" value="LYSINE-SPECIFIC DEMETHYLASE 5"/>
    <property type="match status" value="1"/>
</dbReference>
<evidence type="ECO:0000259" key="15">
    <source>
        <dbReference type="PROSITE" id="PS50016"/>
    </source>
</evidence>
<keyword evidence="6" id="KW-0677">Repeat</keyword>
<dbReference type="Proteomes" id="UP001473302">
    <property type="component" value="Unassembled WGS sequence"/>
</dbReference>
<dbReference type="Gene3D" id="3.30.40.10">
    <property type="entry name" value="Zinc/RING finger domain, C3HC4 (zinc finger)"/>
    <property type="match status" value="2"/>
</dbReference>
<dbReference type="InterPro" id="IPR003347">
    <property type="entry name" value="JmjC_dom"/>
</dbReference>
<dbReference type="CDD" id="cd16100">
    <property type="entry name" value="ARID"/>
    <property type="match status" value="1"/>
</dbReference>
<dbReference type="Pfam" id="PF01388">
    <property type="entry name" value="ARID"/>
    <property type="match status" value="1"/>
</dbReference>
<evidence type="ECO:0000256" key="10">
    <source>
        <dbReference type="ARBA" id="ARBA00023004"/>
    </source>
</evidence>
<evidence type="ECO:0000259" key="17">
    <source>
        <dbReference type="PROSITE" id="PS51183"/>
    </source>
</evidence>
<comment type="catalytic activity">
    <reaction evidence="12">
        <text>N(6),N(6),N(6)-trimethyl-L-lysyl(4)-[histone H3] + 3 2-oxoglutarate + 3 O2 = L-lysyl(4)-[histone H3] + 3 formaldehyde + 3 succinate + 3 CO2</text>
        <dbReference type="Rhea" id="RHEA:60208"/>
        <dbReference type="Rhea" id="RHEA-COMP:15537"/>
        <dbReference type="Rhea" id="RHEA-COMP:15547"/>
        <dbReference type="ChEBI" id="CHEBI:15379"/>
        <dbReference type="ChEBI" id="CHEBI:16526"/>
        <dbReference type="ChEBI" id="CHEBI:16810"/>
        <dbReference type="ChEBI" id="CHEBI:16842"/>
        <dbReference type="ChEBI" id="CHEBI:29969"/>
        <dbReference type="ChEBI" id="CHEBI:30031"/>
        <dbReference type="ChEBI" id="CHEBI:61961"/>
        <dbReference type="EC" id="1.14.11.67"/>
    </reaction>
</comment>
<dbReference type="CDD" id="cd15545">
    <property type="entry name" value="PHD_BAZ2A_like"/>
    <property type="match status" value="1"/>
</dbReference>
<dbReference type="InterPro" id="IPR048615">
    <property type="entry name" value="KDM5_C-hel"/>
</dbReference>
<feature type="domain" description="ARID" evidence="16">
    <location>
        <begin position="109"/>
        <end position="202"/>
    </location>
</feature>
<evidence type="ECO:0000256" key="2">
    <source>
        <dbReference type="ARBA" id="ARBA00004123"/>
    </source>
</evidence>
<keyword evidence="8" id="KW-0862">Zinc</keyword>
<dbReference type="InterPro" id="IPR003349">
    <property type="entry name" value="JmjN"/>
</dbReference>
<dbReference type="InterPro" id="IPR001606">
    <property type="entry name" value="ARID_dom"/>
</dbReference>
<evidence type="ECO:0000313" key="19">
    <source>
        <dbReference type="EMBL" id="GAA5807670.1"/>
    </source>
</evidence>
<evidence type="ECO:0000256" key="5">
    <source>
        <dbReference type="ARBA" id="ARBA00022723"/>
    </source>
</evidence>
<dbReference type="Pfam" id="PF02373">
    <property type="entry name" value="JmjC"/>
    <property type="match status" value="1"/>
</dbReference>
<dbReference type="InterPro" id="IPR001965">
    <property type="entry name" value="Znf_PHD"/>
</dbReference>
<keyword evidence="7 13" id="KW-0863">Zinc-finger</keyword>
<feature type="domain" description="PHD-type" evidence="15">
    <location>
        <begin position="227"/>
        <end position="277"/>
    </location>
</feature>
<evidence type="ECO:0000256" key="11">
    <source>
        <dbReference type="ARBA" id="ARBA00023242"/>
    </source>
</evidence>
<dbReference type="SMART" id="SM00501">
    <property type="entry name" value="BRIGHT"/>
    <property type="match status" value="1"/>
</dbReference>
<evidence type="ECO:0000256" key="3">
    <source>
        <dbReference type="ARBA" id="ARBA00006801"/>
    </source>
</evidence>
<evidence type="ECO:0000256" key="6">
    <source>
        <dbReference type="ARBA" id="ARBA00022737"/>
    </source>
</evidence>
<gene>
    <name evidence="19" type="ORF">MFLAVUS_001041</name>
</gene>
<evidence type="ECO:0000256" key="13">
    <source>
        <dbReference type="PROSITE-ProRule" id="PRU00146"/>
    </source>
</evidence>
<dbReference type="Pfam" id="PF02375">
    <property type="entry name" value="JmjN"/>
    <property type="match status" value="1"/>
</dbReference>
<dbReference type="SMART" id="SM00558">
    <property type="entry name" value="JmjC"/>
    <property type="match status" value="1"/>
</dbReference>
<dbReference type="InterPro" id="IPR013637">
    <property type="entry name" value="Lys_sp_deMease-like_dom"/>
</dbReference>
<dbReference type="Gene3D" id="2.60.120.650">
    <property type="entry name" value="Cupin"/>
    <property type="match status" value="1"/>
</dbReference>
<dbReference type="InterPro" id="IPR004198">
    <property type="entry name" value="Znf_C5HC2"/>
</dbReference>
<dbReference type="SMART" id="SM01014">
    <property type="entry name" value="ARID"/>
    <property type="match status" value="1"/>
</dbReference>
<comment type="similarity">
    <text evidence="3">Belongs to the JARID1 histone demethylase family.</text>
</comment>
<dbReference type="PANTHER" id="PTHR10694">
    <property type="entry name" value="LYSINE-SPECIFIC DEMETHYLASE"/>
    <property type="match status" value="1"/>
</dbReference>
<feature type="domain" description="PHD-type" evidence="15">
    <location>
        <begin position="1013"/>
        <end position="1062"/>
    </location>
</feature>
<evidence type="ECO:0000313" key="20">
    <source>
        <dbReference type="Proteomes" id="UP001473302"/>
    </source>
</evidence>
<dbReference type="InterPro" id="IPR019786">
    <property type="entry name" value="Zinc_finger_PHD-type_CS"/>
</dbReference>
<sequence>MRRTSKRVAMTTDGGIPFDLTTVQTSSTQPETPKTNRIFGIQEAPTFYPTKDEFKDPLGYIEKISPQGEKYGIIKIVPPKDYKPEFSLKTENFRFKTRIQKLNSMEGETRTNVNYLEQLTKYHILTGRPVGKIPQLDKRPIDLYKLKNEVALRGGVQEVTRLKKWAEIGRILGYARKQCTSMSNALKSAYQKVILPYEIWYAKHKEDVEHIIKKEDSITNSTSSTSSDTCEICQKTENEEKLLLCDGCNRGYHMYCLTPALTSIPKTDWYCLQCLTAVGKDYGFEDGEEYSLGDFHKVCDKFKNEWFQKTIAEKGTVSEQDCENEFWRLVENPHETCQVEYGADLHSTQHGSGFMAAEQMPNGAFDPWNLNVIPVAPQSLFTHIKTDISGMMVPWLYVGMCFSAFCWHNEDHYTYSINYMHWGETKTWYGVPGSDTSKFEDTMKKAVPELFEQQPDLLFQLVTMLSPERLLKENVNVYAVDQRPGQFVVTYPKAYHSGFNHGFNFCEAVNFAPGEWVDYGLECVKRYKEFRRQPCFSHDELLVTAAQNMKPTDEMDWLKRGLIEMQTRELKERNSVRTRRMKESVLADATDREELQCVFCNCYSYLSFIGCECTDKVSCLDHSAELCTCDLASKTLYLRFTDKQLDEMTKRVISSGANPDDWIEKVNKALMTKPGPTMKALRELLREGQETNVPSENLDTLKDYIDVVDNWVTDAERVLNFKTESKSSTNKRRDQRVKDLIEKATLIGFDVPHIDQLKSYSEKLQDFTDKLTNDVLNSNDTDLQMKLYQQGKALRADSVKFNQLKNSLESCSWQEQVEKLISQPFNQKLFRKLIKDAEDLGMTKSDGPLLERLIRMEEIGRELVQRIENICKGKEKIELNQESAILNIGRNQQDPKLSIILDQHLLNRLKNAMARSKNTINEIENMLNNQCTKPSVIDRPSLTEAQRLMSMCRELCFKTELIPRLSNALTQMGVWNDQVRSTFMNGRQKSLETVIRESVNNVQRITTSEDKKGLWCICRKSEAGLMIECDVCHEWYHSSCLKVPRNVVRSSSSYVCLICHPTETTRRVTHLSRQPRLEEITDLLTTGELLKFKPKDFNIIVDIHKYMQDYRNRVQAFCRSRTQLELQDIPKIKYYLRTLLGLEVSLQDETEFLRTKILSLAPITPTTENNDQIERKLTTTVKRKQEEVNTSRQKIIKLTVKPPTLPSKKPSGKKRQYSPEQERSSNKKHRPFSDDAPYRSHHRF</sequence>
<proteinExistence type="inferred from homology"/>
<dbReference type="EMBL" id="BAABUK010000002">
    <property type="protein sequence ID" value="GAA5807670.1"/>
    <property type="molecule type" value="Genomic_DNA"/>
</dbReference>
<name>A0ABP9YLD6_9FUNG</name>
<dbReference type="Pfam" id="PF08429">
    <property type="entry name" value="PLU-1"/>
    <property type="match status" value="1"/>
</dbReference>
<dbReference type="SMART" id="SM00545">
    <property type="entry name" value="JmjN"/>
    <property type="match status" value="1"/>
</dbReference>
<feature type="compositionally biased region" description="Basic and acidic residues" evidence="14">
    <location>
        <begin position="1220"/>
        <end position="1238"/>
    </location>
</feature>
<evidence type="ECO:0000259" key="18">
    <source>
        <dbReference type="PROSITE" id="PS51184"/>
    </source>
</evidence>
<dbReference type="EC" id="1.14.11.67" evidence="4"/>
<dbReference type="InterPro" id="IPR019787">
    <property type="entry name" value="Znf_PHD-finger"/>
</dbReference>
<evidence type="ECO:0000259" key="16">
    <source>
        <dbReference type="PROSITE" id="PS51011"/>
    </source>
</evidence>
<dbReference type="InterPro" id="IPR013083">
    <property type="entry name" value="Znf_RING/FYVE/PHD"/>
</dbReference>
<keyword evidence="5" id="KW-0479">Metal-binding</keyword>
<comment type="cofactor">
    <cofactor evidence="1">
        <name>Fe(2+)</name>
        <dbReference type="ChEBI" id="CHEBI:29033"/>
    </cofactor>
</comment>
<dbReference type="CDD" id="cd15518">
    <property type="entry name" value="PHD_Ecm5p_Lid2p_like"/>
    <property type="match status" value="1"/>
</dbReference>
<evidence type="ECO:0000256" key="7">
    <source>
        <dbReference type="ARBA" id="ARBA00022771"/>
    </source>
</evidence>
<reference evidence="19 20" key="1">
    <citation type="submission" date="2024-04" db="EMBL/GenBank/DDBJ databases">
        <title>genome sequences of Mucor flavus KT1a and Helicostylum pulchrum KT1b strains isolated from the surface of a dry-aged beef.</title>
        <authorList>
            <person name="Toyotome T."/>
            <person name="Hosono M."/>
            <person name="Torimaru M."/>
            <person name="Fukuda K."/>
            <person name="Mikami N."/>
        </authorList>
    </citation>
    <scope>NUCLEOTIDE SEQUENCE [LARGE SCALE GENOMIC DNA]</scope>
    <source>
        <strain evidence="19 20">KT1a</strain>
    </source>
</reference>
<evidence type="ECO:0000256" key="9">
    <source>
        <dbReference type="ARBA" id="ARBA00023002"/>
    </source>
</evidence>
<dbReference type="Pfam" id="PF21323">
    <property type="entry name" value="KDM5_C-hel"/>
    <property type="match status" value="1"/>
</dbReference>
<protein>
    <recommendedName>
        <fullName evidence="4">[histone H3]-trimethyl-L-lysine(4) demethylase</fullName>
        <ecNumber evidence="4">1.14.11.67</ecNumber>
    </recommendedName>
</protein>